<keyword evidence="2" id="KW-0963">Cytoplasm</keyword>
<dbReference type="PANTHER" id="PTHR10887:SF445">
    <property type="entry name" value="NFX1-TYPE ZINC FINGER-CONTAINING PROTEIN 1"/>
    <property type="match status" value="1"/>
</dbReference>
<feature type="region of interest" description="Disordered" evidence="9">
    <location>
        <begin position="1"/>
        <end position="98"/>
    </location>
</feature>
<dbReference type="InterPro" id="IPR045055">
    <property type="entry name" value="DNA2/NAM7-like"/>
</dbReference>
<dbReference type="Pfam" id="PF13086">
    <property type="entry name" value="AAA_11"/>
    <property type="match status" value="1"/>
</dbReference>
<evidence type="ECO:0000256" key="9">
    <source>
        <dbReference type="SAM" id="MobiDB-lite"/>
    </source>
</evidence>
<dbReference type="Pfam" id="PF20173">
    <property type="entry name" value="ZnF_RZ-type"/>
    <property type="match status" value="1"/>
</dbReference>
<dbReference type="PROSITE" id="PS51981">
    <property type="entry name" value="ZF_RZ"/>
    <property type="match status" value="1"/>
</dbReference>
<dbReference type="CDD" id="cd17936">
    <property type="entry name" value="EEXXEc_NFX1"/>
    <property type="match status" value="1"/>
</dbReference>
<feature type="compositionally biased region" description="Polar residues" evidence="9">
    <location>
        <begin position="30"/>
        <end position="42"/>
    </location>
</feature>
<dbReference type="CDD" id="cd06008">
    <property type="entry name" value="NF-X1-zinc-finger"/>
    <property type="match status" value="1"/>
</dbReference>
<evidence type="ECO:0000256" key="8">
    <source>
        <dbReference type="ARBA" id="ARBA00022859"/>
    </source>
</evidence>
<keyword evidence="6" id="KW-0547">Nucleotide-binding</keyword>
<keyword evidence="7" id="KW-0862">Zinc</keyword>
<evidence type="ECO:0000256" key="3">
    <source>
        <dbReference type="ARBA" id="ARBA00022723"/>
    </source>
</evidence>
<dbReference type="SUPFAM" id="SSF52540">
    <property type="entry name" value="P-loop containing nucleoside triphosphate hydrolases"/>
    <property type="match status" value="1"/>
</dbReference>
<dbReference type="PANTHER" id="PTHR10887">
    <property type="entry name" value="DNA2/NAM7 HELICASE FAMILY"/>
    <property type="match status" value="1"/>
</dbReference>
<keyword evidence="3" id="KW-0479">Metal-binding</keyword>
<evidence type="ECO:0000313" key="11">
    <source>
        <dbReference type="EMBL" id="KAL2816292.1"/>
    </source>
</evidence>
<gene>
    <name evidence="11" type="ORF">BJX63DRAFT_143404</name>
</gene>
<dbReference type="Proteomes" id="UP001610334">
    <property type="component" value="Unassembled WGS sequence"/>
</dbReference>
<keyword evidence="6" id="KW-0067">ATP-binding</keyword>
<evidence type="ECO:0000256" key="4">
    <source>
        <dbReference type="ARBA" id="ARBA00022737"/>
    </source>
</evidence>
<organism evidence="11 12">
    <name type="scientific">Aspergillus granulosus</name>
    <dbReference type="NCBI Taxonomy" id="176169"/>
    <lineage>
        <taxon>Eukaryota</taxon>
        <taxon>Fungi</taxon>
        <taxon>Dikarya</taxon>
        <taxon>Ascomycota</taxon>
        <taxon>Pezizomycotina</taxon>
        <taxon>Eurotiomycetes</taxon>
        <taxon>Eurotiomycetidae</taxon>
        <taxon>Eurotiales</taxon>
        <taxon>Aspergillaceae</taxon>
        <taxon>Aspergillus</taxon>
        <taxon>Aspergillus subgen. Nidulantes</taxon>
    </lineage>
</organism>
<keyword evidence="4" id="KW-0677">Repeat</keyword>
<evidence type="ECO:0000256" key="2">
    <source>
        <dbReference type="ARBA" id="ARBA00022490"/>
    </source>
</evidence>
<dbReference type="InterPro" id="IPR000967">
    <property type="entry name" value="Znf_NFX1"/>
</dbReference>
<evidence type="ECO:0000313" key="12">
    <source>
        <dbReference type="Proteomes" id="UP001610334"/>
    </source>
</evidence>
<feature type="compositionally biased region" description="Basic residues" evidence="9">
    <location>
        <begin position="56"/>
        <end position="66"/>
    </location>
</feature>
<evidence type="ECO:0000256" key="5">
    <source>
        <dbReference type="ARBA" id="ARBA00022771"/>
    </source>
</evidence>
<keyword evidence="12" id="KW-1185">Reference proteome</keyword>
<dbReference type="InterPro" id="IPR041679">
    <property type="entry name" value="DNA2/NAM7-like_C"/>
</dbReference>
<dbReference type="InterPro" id="IPR027417">
    <property type="entry name" value="P-loop_NTPase"/>
</dbReference>
<accession>A0ABR4HLD9</accession>
<dbReference type="InterPro" id="IPR046439">
    <property type="entry name" value="ZF_RZ_dom"/>
</dbReference>
<keyword evidence="8" id="KW-0391">Immunity</keyword>
<comment type="caution">
    <text evidence="11">The sequence shown here is derived from an EMBL/GenBank/DDBJ whole genome shotgun (WGS) entry which is preliminary data.</text>
</comment>
<evidence type="ECO:0000256" key="7">
    <source>
        <dbReference type="ARBA" id="ARBA00022833"/>
    </source>
</evidence>
<keyword evidence="5" id="KW-0863">Zinc-finger</keyword>
<sequence>MAGPSDSASRGGGRGSRRGKNRNRGGGQAENKTPDNSPSEVQPTKLRGGSSGGRNRGPRARGHPYGKNRSSREPPRPTTRLRSSYPSLTFSGSQDFDESPRQLQDFLTATLLAVTSSEQHRKAAISSLVTEDGLARVRQIVETKFSVRYSVTKPMFDPHCLLFLRLITDKNLLRSLALEQAVGTIYNVIYGLHGTRAVLFFQNAMDCLEETQHKKTQPEPRPGSQKGDILTSLQQLVLVTKALLHTVTMNQGAALKTEFKDIAEKLDAYYLLEKRMGSNNADDELHQGYEDLRKLADFLAMGDKIANIRSYRKAPSNPRPNKTECVDFPGDLSRVGPRHDNDHALIQDIRILPTLSEIHSQRNDFLPTRDVYTSSNAHHQEGILRLLDSQFRLLREDTSGLLRDAVRLVVDHWETLVSNSNWGAKRKLIRNESPTPMRIYYGAQLRAFKSSGIRGLEVEIEFDQVRRTKGMSPAQRRKHWINSRSLREGGGLVALVDAEVDDDINVVFMQVSNREVNPVTESTSTGVSDVVSSAQRAMVTLRFPSTPTKMDLSGLMGMNSELLQDVEKPLILVEFPALQYNQFEGILRCLQSLHKTPSLIPFARWLTVGEKEPPNNDFIPHVPSPSYLKDSTLDIFTDKVSNELDTEGNSAQPTISISSREDPEALHKQLSQLTSLDPGQAKAMISALTHEISLIQGPPGTGKSYVGIQIVKCLVDNKRKFNLGPLLCVCYTNHALDQFLTELKKSGISRIVRIGSRSLSDDMESLSLDAYKKRGEIPRIRGQGKLINASKNKLDNLAEQINGICQELTQGSSATVHRFLKSQACQFETQIYEGNSDAWERLESWVNGDGPGDIGGDGAERSIDQLFSSPAWSLTSQERSRIYQYCYDRGTKDQFQKLEVLMRDHASEKQRYTSLFTQADAQIFDQVDIVGVTTTGLANNIDLLRAVQTKVLICEEAGEVLESHTLTALLPSVEHAILVGDHRQLRPRISRLTLSMDYGNGYPKYNLDESLFERLANIKLSPRDDKHSAVEGKAFEFPVVQLDQQRRMHPCISSLIRRDLYPKLKDHPKTRHYPEIAGMRRRLFWLDHENPEDPSDPEEPMQSKTNTWEAKMVTALVRHLCRQGKYKPGEIAVLTPYVGQLKLLKDMLEDTVDLIIIEPDLADLDNLEDELGQAAQGDNNRTVHKGSLLDQVRMATVDNFQGEEAVVVIISLVRSNRFRNCGFLKTPNRINVLLSRAKHGMYIIGSAQTSGQVPMWRSVIEMLEDGFNIGPQLELECSRHPDAEICVATPDDFSKYTPEGGCSNQCGLRLECGHTCTFKCHSTRLHNNVKCMESCTQPRECGHACQRRCCEPCGDCTEIIPDVRLPCGHTAPVQCRDIRSLASVKCMRTVTKALPNCAHNVRVLCSQDVTTIRCTEPCGSPRPCGHDCQNECWSCRKFDAMNHGICKTPCGRSSTTCAHKCAQPCHDGSPCRPCRLPCEVRCVHNRCPRKCSDPCPPCAEICGWHCSHREDYCRLPCAVPCEILPCNNRCDKFLSCGHRCPGICGERCPGAKLCHECGDPQVLQQGVEFLEMKPYADVDINQDPIIFLSCGHFYTRSTMDEIMRLQEYYEIDSGIGDILRPKPTSQVITSSSSPSCPECRGSLRDIHRYNRIVKSALLDESTRRFVSKAQRDYTTLYKRVQRYEEELESARSGFVIKWRTQDVGEDLVFAEIKAAVDTHEARNTEIQKKVKRVIKSISKIEQPYGRVNALLASAAARTDALSVNASPFEDSAILTGFELRGDCLDLQLRWAILLDYDKIQKNTTVSSQIRAMFRNRINNHLPQLLVRCRTTARDSSRGRFVAEEVQARVYYILFSQLFHNSAVIQDNPISSPTAALSQTEISESLEECERIYASHQGMLAPYKKLIEDAKRFCNGGTFYSPVTAEEKQQVYQAMAVQFMGTGHWYYCRNRHPFTVGECGLPMEQARCPQCGEGVGGRDHTPAPGVQRAEDIEIQFGGT</sequence>
<evidence type="ECO:0000256" key="6">
    <source>
        <dbReference type="ARBA" id="ARBA00022806"/>
    </source>
</evidence>
<dbReference type="CDD" id="cd18808">
    <property type="entry name" value="SF1_C_Upf1"/>
    <property type="match status" value="1"/>
</dbReference>
<dbReference type="EMBL" id="JBFXLT010000023">
    <property type="protein sequence ID" value="KAL2816292.1"/>
    <property type="molecule type" value="Genomic_DNA"/>
</dbReference>
<dbReference type="SMART" id="SM00438">
    <property type="entry name" value="ZnF_NFX"/>
    <property type="match status" value="3"/>
</dbReference>
<dbReference type="InterPro" id="IPR041677">
    <property type="entry name" value="DNA2/NAM7_AAA_11"/>
</dbReference>
<dbReference type="InterPro" id="IPR047187">
    <property type="entry name" value="SF1_C_Upf1"/>
</dbReference>
<dbReference type="Gene3D" id="3.40.50.300">
    <property type="entry name" value="P-loop containing nucleotide triphosphate hydrolases"/>
    <property type="match status" value="2"/>
</dbReference>
<feature type="compositionally biased region" description="Low complexity" evidence="9">
    <location>
        <begin position="78"/>
        <end position="87"/>
    </location>
</feature>
<name>A0ABR4HLD9_9EURO</name>
<proteinExistence type="predicted"/>
<dbReference type="Pfam" id="PF13087">
    <property type="entry name" value="AAA_12"/>
    <property type="match status" value="1"/>
</dbReference>
<keyword evidence="6" id="KW-0347">Helicase</keyword>
<comment type="subcellular location">
    <subcellularLocation>
        <location evidence="1">Cytoplasm</location>
    </subcellularLocation>
</comment>
<protein>
    <recommendedName>
        <fullName evidence="10">RZ-type domain-containing protein</fullName>
    </recommendedName>
</protein>
<keyword evidence="6" id="KW-0378">Hydrolase</keyword>
<evidence type="ECO:0000256" key="1">
    <source>
        <dbReference type="ARBA" id="ARBA00004496"/>
    </source>
</evidence>
<feature type="domain" description="RZ-type" evidence="10">
    <location>
        <begin position="1922"/>
        <end position="1998"/>
    </location>
</feature>
<evidence type="ECO:0000259" key="10">
    <source>
        <dbReference type="PROSITE" id="PS51981"/>
    </source>
</evidence>
<reference evidence="11 12" key="1">
    <citation type="submission" date="2024-07" db="EMBL/GenBank/DDBJ databases">
        <title>Section-level genome sequencing and comparative genomics of Aspergillus sections Usti and Cavernicolus.</title>
        <authorList>
            <consortium name="Lawrence Berkeley National Laboratory"/>
            <person name="Nybo J.L."/>
            <person name="Vesth T.C."/>
            <person name="Theobald S."/>
            <person name="Frisvad J.C."/>
            <person name="Larsen T.O."/>
            <person name="Kjaerboelling I."/>
            <person name="Rothschild-Mancinelli K."/>
            <person name="Lyhne E.K."/>
            <person name="Kogle M.E."/>
            <person name="Barry K."/>
            <person name="Clum A."/>
            <person name="Na H."/>
            <person name="Ledsgaard L."/>
            <person name="Lin J."/>
            <person name="Lipzen A."/>
            <person name="Kuo A."/>
            <person name="Riley R."/>
            <person name="Mondo S."/>
            <person name="Labutti K."/>
            <person name="Haridas S."/>
            <person name="Pangalinan J."/>
            <person name="Salamov A.A."/>
            <person name="Simmons B.A."/>
            <person name="Magnuson J.K."/>
            <person name="Chen J."/>
            <person name="Drula E."/>
            <person name="Henrissat B."/>
            <person name="Wiebenga A."/>
            <person name="Lubbers R.J."/>
            <person name="Gomes A.C."/>
            <person name="Makela M.R."/>
            <person name="Stajich J."/>
            <person name="Grigoriev I.V."/>
            <person name="Mortensen U.H."/>
            <person name="De Vries R.P."/>
            <person name="Baker S.E."/>
            <person name="Andersen M.R."/>
        </authorList>
    </citation>
    <scope>NUCLEOTIDE SEQUENCE [LARGE SCALE GENOMIC DNA]</scope>
    <source>
        <strain evidence="11 12">CBS 588.65</strain>
    </source>
</reference>